<feature type="transmembrane region" description="Helical" evidence="2">
    <location>
        <begin position="732"/>
        <end position="752"/>
    </location>
</feature>
<feature type="compositionally biased region" description="Polar residues" evidence="1">
    <location>
        <begin position="693"/>
        <end position="702"/>
    </location>
</feature>
<reference evidence="4" key="1">
    <citation type="journal article" date="2020" name="Nat. Commun.">
        <title>Large-scale genome sequencing of mycorrhizal fungi provides insights into the early evolution of symbiotic traits.</title>
        <authorList>
            <person name="Miyauchi S."/>
            <person name="Kiss E."/>
            <person name="Kuo A."/>
            <person name="Drula E."/>
            <person name="Kohler A."/>
            <person name="Sanchez-Garcia M."/>
            <person name="Morin E."/>
            <person name="Andreopoulos B."/>
            <person name="Barry K.W."/>
            <person name="Bonito G."/>
            <person name="Buee M."/>
            <person name="Carver A."/>
            <person name="Chen C."/>
            <person name="Cichocki N."/>
            <person name="Clum A."/>
            <person name="Culley D."/>
            <person name="Crous P.W."/>
            <person name="Fauchery L."/>
            <person name="Girlanda M."/>
            <person name="Hayes R.D."/>
            <person name="Keri Z."/>
            <person name="LaButti K."/>
            <person name="Lipzen A."/>
            <person name="Lombard V."/>
            <person name="Magnuson J."/>
            <person name="Maillard F."/>
            <person name="Murat C."/>
            <person name="Nolan M."/>
            <person name="Ohm R.A."/>
            <person name="Pangilinan J."/>
            <person name="Pereira M.F."/>
            <person name="Perotto S."/>
            <person name="Peter M."/>
            <person name="Pfister S."/>
            <person name="Riley R."/>
            <person name="Sitrit Y."/>
            <person name="Stielow J.B."/>
            <person name="Szollosi G."/>
            <person name="Zifcakova L."/>
            <person name="Stursova M."/>
            <person name="Spatafora J.W."/>
            <person name="Tedersoo L."/>
            <person name="Vaario L.M."/>
            <person name="Yamada A."/>
            <person name="Yan M."/>
            <person name="Wang P."/>
            <person name="Xu J."/>
            <person name="Bruns T."/>
            <person name="Baldrian P."/>
            <person name="Vilgalys R."/>
            <person name="Dunand C."/>
            <person name="Henrissat B."/>
            <person name="Grigoriev I.V."/>
            <person name="Hibbett D."/>
            <person name="Nagy L.G."/>
            <person name="Martin F.M."/>
        </authorList>
    </citation>
    <scope>NUCLEOTIDE SEQUENCE</scope>
    <source>
        <strain evidence="4">UH-Tt-Lm1</strain>
    </source>
</reference>
<gene>
    <name evidence="4" type="ORF">BJ322DRAFT_1137384</name>
</gene>
<feature type="region of interest" description="Disordered" evidence="1">
    <location>
        <begin position="267"/>
        <end position="293"/>
    </location>
</feature>
<keyword evidence="2" id="KW-1133">Transmembrane helix</keyword>
<organism evidence="4 5">
    <name type="scientific">Thelephora terrestris</name>
    <dbReference type="NCBI Taxonomy" id="56493"/>
    <lineage>
        <taxon>Eukaryota</taxon>
        <taxon>Fungi</taxon>
        <taxon>Dikarya</taxon>
        <taxon>Basidiomycota</taxon>
        <taxon>Agaricomycotina</taxon>
        <taxon>Agaricomycetes</taxon>
        <taxon>Thelephorales</taxon>
        <taxon>Thelephoraceae</taxon>
        <taxon>Thelephora</taxon>
    </lineage>
</organism>
<name>A0A9P6HKU4_9AGAM</name>
<evidence type="ECO:0000313" key="4">
    <source>
        <dbReference type="EMBL" id="KAF9788366.1"/>
    </source>
</evidence>
<feature type="compositionally biased region" description="Basic and acidic residues" evidence="1">
    <location>
        <begin position="346"/>
        <end position="357"/>
    </location>
</feature>
<accession>A0A9P6HKU4</accession>
<keyword evidence="5" id="KW-1185">Reference proteome</keyword>
<dbReference type="PANTHER" id="PTHR15715">
    <property type="entry name" value="CENTROSOMAL PROTEIN OF 170 KDA"/>
    <property type="match status" value="1"/>
</dbReference>
<keyword evidence="2" id="KW-0812">Transmembrane</keyword>
<dbReference type="Pfam" id="PF00498">
    <property type="entry name" value="FHA"/>
    <property type="match status" value="1"/>
</dbReference>
<feature type="compositionally biased region" description="Basic residues" evidence="1">
    <location>
        <begin position="608"/>
        <end position="622"/>
    </location>
</feature>
<dbReference type="PANTHER" id="PTHR15715:SF37">
    <property type="entry name" value="LD47843P"/>
    <property type="match status" value="1"/>
</dbReference>
<dbReference type="AlphaFoldDB" id="A0A9P6HKU4"/>
<dbReference type="Proteomes" id="UP000736335">
    <property type="component" value="Unassembled WGS sequence"/>
</dbReference>
<proteinExistence type="predicted"/>
<feature type="compositionally biased region" description="Basic and acidic residues" evidence="1">
    <location>
        <begin position="386"/>
        <end position="404"/>
    </location>
</feature>
<dbReference type="Gene3D" id="2.60.200.20">
    <property type="match status" value="1"/>
</dbReference>
<feature type="compositionally biased region" description="Polar residues" evidence="1">
    <location>
        <begin position="625"/>
        <end position="635"/>
    </location>
</feature>
<feature type="domain" description="FHA" evidence="3">
    <location>
        <begin position="38"/>
        <end position="94"/>
    </location>
</feature>
<dbReference type="EMBL" id="WIUZ02000004">
    <property type="protein sequence ID" value="KAF9788366.1"/>
    <property type="molecule type" value="Genomic_DNA"/>
</dbReference>
<evidence type="ECO:0000256" key="1">
    <source>
        <dbReference type="SAM" id="MobiDB-lite"/>
    </source>
</evidence>
<feature type="region of interest" description="Disordered" evidence="1">
    <location>
        <begin position="346"/>
        <end position="420"/>
    </location>
</feature>
<dbReference type="InterPro" id="IPR000253">
    <property type="entry name" value="FHA_dom"/>
</dbReference>
<keyword evidence="2" id="KW-0472">Membrane</keyword>
<dbReference type="SMART" id="SM00240">
    <property type="entry name" value="FHA"/>
    <property type="match status" value="1"/>
</dbReference>
<evidence type="ECO:0000259" key="3">
    <source>
        <dbReference type="PROSITE" id="PS50006"/>
    </source>
</evidence>
<sequence length="755" mass="83801">MPAPFTHGQQPVSPALYLYPLNDSFVPKHIALLPQQRVKIGRQTNAKTVPGERNGYFDSKVLSRQHAEVWEQDGKIYIKDVKSSNGTFINGERLSNEGLESDPFELKSEDIVEFGIDIVGEDNKTIIHHKVAARVLCVFTEQDAQAAAQAEQQQLAQNPPGYALSSHHQNMTSTAGPSNAFNFNGQGPAVAGQRRPAMQPQGLVGMGGMGGSMRPPGKSGLTFDHILSRLQGELQKSRETGAELHSLNGSMNEIHDTLGGTLPPNLPPYPQTLPPVMPPQPAPEPSTSSVPPAAMGELQSQLRETQTSLASHDVKFHLLDSLVTEHNGFKHDIELIKEFIEERKREAESREQRRSEEFSTDDDDTRSIATVVPHELERVDEDEEAVAEHEDRRRSSREVGRPRTPEPSLAEFDEEEHRSKLRSHVPEDIIHRLETLSSQLESALELSRSLQAQQVTAQNTIHLLELRVTELQQLVQATQTKVEDQHDVHQAAIKEAIESVRIPEEERENERESLTEMINEWKKGVEGKWSSVQEEWNVEKDRLRRARDEWELKTKTIEDGILSRLESRISVIQQREGHRFMNGSAKPNGQGLVTPPSPRSLSSDSMRPRSRKKRNGSSRGRAKSPNQTVTPPANTDSDEDEEPALASNGDTAASPRSPPRSPWTTDESSDSESHADNTESSRVPLTSIKETDSIQYPITPESSLCAKEDPPHLDPSVTGPDGLPADLYAARYTTALGVVLLSVVAAAVIWRVKPE</sequence>
<dbReference type="PROSITE" id="PS50006">
    <property type="entry name" value="FHA_DOMAIN"/>
    <property type="match status" value="1"/>
</dbReference>
<dbReference type="OrthoDB" id="687730at2759"/>
<evidence type="ECO:0000256" key="2">
    <source>
        <dbReference type="SAM" id="Phobius"/>
    </source>
</evidence>
<dbReference type="InterPro" id="IPR051176">
    <property type="entry name" value="Cent_Immune-Sig_Mod"/>
</dbReference>
<comment type="caution">
    <text evidence="4">The sequence shown here is derived from an EMBL/GenBank/DDBJ whole genome shotgun (WGS) entry which is preliminary data.</text>
</comment>
<reference evidence="4" key="2">
    <citation type="submission" date="2020-11" db="EMBL/GenBank/DDBJ databases">
        <authorList>
            <consortium name="DOE Joint Genome Institute"/>
            <person name="Kuo A."/>
            <person name="Miyauchi S."/>
            <person name="Kiss E."/>
            <person name="Drula E."/>
            <person name="Kohler A."/>
            <person name="Sanchez-Garcia M."/>
            <person name="Andreopoulos B."/>
            <person name="Barry K.W."/>
            <person name="Bonito G."/>
            <person name="Buee M."/>
            <person name="Carver A."/>
            <person name="Chen C."/>
            <person name="Cichocki N."/>
            <person name="Clum A."/>
            <person name="Culley D."/>
            <person name="Crous P.W."/>
            <person name="Fauchery L."/>
            <person name="Girlanda M."/>
            <person name="Hayes R."/>
            <person name="Keri Z."/>
            <person name="Labutti K."/>
            <person name="Lipzen A."/>
            <person name="Lombard V."/>
            <person name="Magnuson J."/>
            <person name="Maillard F."/>
            <person name="Morin E."/>
            <person name="Murat C."/>
            <person name="Nolan M."/>
            <person name="Ohm R."/>
            <person name="Pangilinan J."/>
            <person name="Pereira M."/>
            <person name="Perotto S."/>
            <person name="Peter M."/>
            <person name="Riley R."/>
            <person name="Sitrit Y."/>
            <person name="Stielow B."/>
            <person name="Szollosi G."/>
            <person name="Zifcakova L."/>
            <person name="Stursova M."/>
            <person name="Spatafora J.W."/>
            <person name="Tedersoo L."/>
            <person name="Vaario L.-M."/>
            <person name="Yamada A."/>
            <person name="Yan M."/>
            <person name="Wang P."/>
            <person name="Xu J."/>
            <person name="Bruns T."/>
            <person name="Baldrian P."/>
            <person name="Vilgalys R."/>
            <person name="Henrissat B."/>
            <person name="Grigoriev I.V."/>
            <person name="Hibbett D."/>
            <person name="Nagy L.G."/>
            <person name="Martin F.M."/>
        </authorList>
    </citation>
    <scope>NUCLEOTIDE SEQUENCE</scope>
    <source>
        <strain evidence="4">UH-Tt-Lm1</strain>
    </source>
</reference>
<feature type="compositionally biased region" description="Pro residues" evidence="1">
    <location>
        <begin position="267"/>
        <end position="284"/>
    </location>
</feature>
<dbReference type="InterPro" id="IPR008984">
    <property type="entry name" value="SMAD_FHA_dom_sf"/>
</dbReference>
<dbReference type="SUPFAM" id="SSF49879">
    <property type="entry name" value="SMAD/FHA domain"/>
    <property type="match status" value="1"/>
</dbReference>
<protein>
    <recommendedName>
        <fullName evidence="3">FHA domain-containing protein</fullName>
    </recommendedName>
</protein>
<feature type="region of interest" description="Disordered" evidence="1">
    <location>
        <begin position="580"/>
        <end position="719"/>
    </location>
</feature>
<dbReference type="GO" id="GO:0005737">
    <property type="term" value="C:cytoplasm"/>
    <property type="evidence" value="ECO:0007669"/>
    <property type="project" value="TreeGrafter"/>
</dbReference>
<evidence type="ECO:0000313" key="5">
    <source>
        <dbReference type="Proteomes" id="UP000736335"/>
    </source>
</evidence>